<feature type="region of interest" description="Disordered" evidence="9">
    <location>
        <begin position="327"/>
        <end position="354"/>
    </location>
</feature>
<reference evidence="13" key="2">
    <citation type="submission" date="2023-05" db="EMBL/GenBank/DDBJ databases">
        <authorList>
            <consortium name="Lawrence Berkeley National Laboratory"/>
            <person name="Steindorff A."/>
            <person name="Hensen N."/>
            <person name="Bonometti L."/>
            <person name="Westerberg I."/>
            <person name="Brannstrom I.O."/>
            <person name="Guillou S."/>
            <person name="Cros-Aarteil S."/>
            <person name="Calhoun S."/>
            <person name="Haridas S."/>
            <person name="Kuo A."/>
            <person name="Mondo S."/>
            <person name="Pangilinan J."/>
            <person name="Riley R."/>
            <person name="Labutti K."/>
            <person name="Andreopoulos B."/>
            <person name="Lipzen A."/>
            <person name="Chen C."/>
            <person name="Yanf M."/>
            <person name="Daum C."/>
            <person name="Ng V."/>
            <person name="Clum A."/>
            <person name="Ohm R."/>
            <person name="Martin F."/>
            <person name="Silar P."/>
            <person name="Natvig D."/>
            <person name="Lalanne C."/>
            <person name="Gautier V."/>
            <person name="Ament-Velasquez S.L."/>
            <person name="Kruys A."/>
            <person name="Hutchinson M.I."/>
            <person name="Powell A.J."/>
            <person name="Barry K."/>
            <person name="Miller A.N."/>
            <person name="Grigoriev I.V."/>
            <person name="Debuchy R."/>
            <person name="Gladieux P."/>
            <person name="Thoren M.H."/>
            <person name="Johannesson H."/>
        </authorList>
    </citation>
    <scope>NUCLEOTIDE SEQUENCE</scope>
    <source>
        <strain evidence="13">CBS 892.96</strain>
    </source>
</reference>
<keyword evidence="2 8" id="KW-0147">Chitin-binding</keyword>
<dbReference type="Proteomes" id="UP001302321">
    <property type="component" value="Unassembled WGS sequence"/>
</dbReference>
<dbReference type="AlphaFoldDB" id="A0AAN7A117"/>
<feature type="disulfide bond" evidence="8">
    <location>
        <begin position="375"/>
        <end position="389"/>
    </location>
</feature>
<dbReference type="PANTHER" id="PTHR46471:SF2">
    <property type="entry name" value="CHITIN DEACETYLASE-RELATED"/>
    <property type="match status" value="1"/>
</dbReference>
<dbReference type="Gene3D" id="3.30.60.10">
    <property type="entry name" value="Endochitinase-like"/>
    <property type="match status" value="2"/>
</dbReference>
<dbReference type="Pfam" id="PF00187">
    <property type="entry name" value="Chitin_bind_1"/>
    <property type="match status" value="2"/>
</dbReference>
<evidence type="ECO:0000256" key="9">
    <source>
        <dbReference type="SAM" id="MobiDB-lite"/>
    </source>
</evidence>
<feature type="chain" id="PRO_5042840903" evidence="10">
    <location>
        <begin position="22"/>
        <end position="401"/>
    </location>
</feature>
<keyword evidence="7" id="KW-0170">Cobalt</keyword>
<gene>
    <name evidence="13" type="ORF">QBC36DRAFT_96334</name>
</gene>
<reference evidence="13" key="1">
    <citation type="journal article" date="2023" name="Mol. Phylogenet. Evol.">
        <title>Genome-scale phylogeny and comparative genomics of the fungal order Sordariales.</title>
        <authorList>
            <person name="Hensen N."/>
            <person name="Bonometti L."/>
            <person name="Westerberg I."/>
            <person name="Brannstrom I.O."/>
            <person name="Guillou S."/>
            <person name="Cros-Aarteil S."/>
            <person name="Calhoun S."/>
            <person name="Haridas S."/>
            <person name="Kuo A."/>
            <person name="Mondo S."/>
            <person name="Pangilinan J."/>
            <person name="Riley R."/>
            <person name="LaButti K."/>
            <person name="Andreopoulos B."/>
            <person name="Lipzen A."/>
            <person name="Chen C."/>
            <person name="Yan M."/>
            <person name="Daum C."/>
            <person name="Ng V."/>
            <person name="Clum A."/>
            <person name="Steindorff A."/>
            <person name="Ohm R.A."/>
            <person name="Martin F."/>
            <person name="Silar P."/>
            <person name="Natvig D.O."/>
            <person name="Lalanne C."/>
            <person name="Gautier V."/>
            <person name="Ament-Velasquez S.L."/>
            <person name="Kruys A."/>
            <person name="Hutchinson M.I."/>
            <person name="Powell A.J."/>
            <person name="Barry K."/>
            <person name="Miller A.N."/>
            <person name="Grigoriev I.V."/>
            <person name="Debuchy R."/>
            <person name="Gladieux P."/>
            <person name="Hiltunen Thoren M."/>
            <person name="Johannesson H."/>
        </authorList>
    </citation>
    <scope>NUCLEOTIDE SEQUENCE</scope>
    <source>
        <strain evidence="13">CBS 892.96</strain>
    </source>
</reference>
<dbReference type="EMBL" id="MU866573">
    <property type="protein sequence ID" value="KAK4171381.1"/>
    <property type="molecule type" value="Genomic_DNA"/>
</dbReference>
<dbReference type="GO" id="GO:0005975">
    <property type="term" value="P:carbohydrate metabolic process"/>
    <property type="evidence" value="ECO:0007669"/>
    <property type="project" value="InterPro"/>
</dbReference>
<evidence type="ECO:0000256" key="10">
    <source>
        <dbReference type="SAM" id="SignalP"/>
    </source>
</evidence>
<protein>
    <submittedName>
        <fullName evidence="13">Family 4 putative carbohydrate esterase</fullName>
    </submittedName>
</protein>
<dbReference type="PROSITE" id="PS51677">
    <property type="entry name" value="NODB"/>
    <property type="match status" value="1"/>
</dbReference>
<evidence type="ECO:0000259" key="12">
    <source>
        <dbReference type="PROSITE" id="PS51677"/>
    </source>
</evidence>
<evidence type="ECO:0000313" key="13">
    <source>
        <dbReference type="EMBL" id="KAK4171381.1"/>
    </source>
</evidence>
<sequence length="401" mass="41880">MINVPVALLSLSVVATAAALADTNTQSTSPNQSARQHARDVLRTLQKRANCGAGIGNCPSGQCCSQYGWCGVTTEHCGTGCQSGFGTCGGGGGGGNNEETLTTPRPKFGSIPYGATITNCNTAGTVALTFDDGPFIYTNQLLDLLAQQQVKATFFTNGLNWGDATQAPYPDVLRRIVNDGHQLGSHTYNHPDLNTLTTAARRSNMAQNEKIFKDALGGYFPTYMRPPYGSCSGQCLTDMGNLGYHVVNWNIDTLDFQGNVPNSQSIFNNAVSTNAAANKYIALAHDVHQGTVQTLALGMIQTAKARGYRLVTVGECLGDPSGNWYRDATTGNARAGGGGGGGNPNPGPVTSTDGTCGSNSPGGNYNCANSGFGNCCSQWGYCGSTSEYCGANCQRSFGNCN</sequence>
<dbReference type="GO" id="GO:0046872">
    <property type="term" value="F:metal ion binding"/>
    <property type="evidence" value="ECO:0007669"/>
    <property type="project" value="UniProtKB-KW"/>
</dbReference>
<dbReference type="CDD" id="cd11618">
    <property type="entry name" value="ChtBD1_1"/>
    <property type="match status" value="1"/>
</dbReference>
<evidence type="ECO:0000256" key="1">
    <source>
        <dbReference type="ARBA" id="ARBA00001941"/>
    </source>
</evidence>
<dbReference type="InterPro" id="IPR001002">
    <property type="entry name" value="Chitin-bd_1"/>
</dbReference>
<keyword evidence="6" id="KW-0119">Carbohydrate metabolism</keyword>
<evidence type="ECO:0000256" key="4">
    <source>
        <dbReference type="ARBA" id="ARBA00022729"/>
    </source>
</evidence>
<organism evidence="13 14">
    <name type="scientific">Triangularia setosa</name>
    <dbReference type="NCBI Taxonomy" id="2587417"/>
    <lineage>
        <taxon>Eukaryota</taxon>
        <taxon>Fungi</taxon>
        <taxon>Dikarya</taxon>
        <taxon>Ascomycota</taxon>
        <taxon>Pezizomycotina</taxon>
        <taxon>Sordariomycetes</taxon>
        <taxon>Sordariomycetidae</taxon>
        <taxon>Sordariales</taxon>
        <taxon>Podosporaceae</taxon>
        <taxon>Triangularia</taxon>
    </lineage>
</organism>
<dbReference type="Gene3D" id="3.20.20.370">
    <property type="entry name" value="Glycoside hydrolase/deacetylase"/>
    <property type="match status" value="1"/>
</dbReference>
<evidence type="ECO:0000256" key="5">
    <source>
        <dbReference type="ARBA" id="ARBA00022801"/>
    </source>
</evidence>
<dbReference type="SUPFAM" id="SSF88713">
    <property type="entry name" value="Glycoside hydrolase/deacetylase"/>
    <property type="match status" value="1"/>
</dbReference>
<accession>A0AAN7A117</accession>
<keyword evidence="14" id="KW-1185">Reference proteome</keyword>
<keyword evidence="5" id="KW-0378">Hydrolase</keyword>
<comment type="caution">
    <text evidence="8">Lacks conserved residue(s) required for the propagation of feature annotation.</text>
</comment>
<comment type="caution">
    <text evidence="13">The sequence shown here is derived from an EMBL/GenBank/DDBJ whole genome shotgun (WGS) entry which is preliminary data.</text>
</comment>
<evidence type="ECO:0000256" key="8">
    <source>
        <dbReference type="PROSITE-ProRule" id="PRU00261"/>
    </source>
</evidence>
<dbReference type="PANTHER" id="PTHR46471">
    <property type="entry name" value="CHITIN DEACETYLASE"/>
    <property type="match status" value="1"/>
</dbReference>
<evidence type="ECO:0000256" key="7">
    <source>
        <dbReference type="ARBA" id="ARBA00023285"/>
    </source>
</evidence>
<dbReference type="CDD" id="cd00035">
    <property type="entry name" value="ChtBD1"/>
    <property type="match status" value="1"/>
</dbReference>
<name>A0AAN7A117_9PEZI</name>
<dbReference type="SUPFAM" id="SSF57016">
    <property type="entry name" value="Plant lectins/antimicrobial peptides"/>
    <property type="match status" value="2"/>
</dbReference>
<dbReference type="InterPro" id="IPR036861">
    <property type="entry name" value="Endochitinase-like_sf"/>
</dbReference>
<proteinExistence type="predicted"/>
<keyword evidence="8" id="KW-1015">Disulfide bond</keyword>
<keyword evidence="4 10" id="KW-0732">Signal</keyword>
<evidence type="ECO:0000256" key="6">
    <source>
        <dbReference type="ARBA" id="ARBA00023277"/>
    </source>
</evidence>
<feature type="domain" description="NodB homology" evidence="12">
    <location>
        <begin position="124"/>
        <end position="311"/>
    </location>
</feature>
<evidence type="ECO:0000259" key="11">
    <source>
        <dbReference type="PROSITE" id="PS50941"/>
    </source>
</evidence>
<dbReference type="CDD" id="cd10951">
    <property type="entry name" value="CE4_ClCDA_like"/>
    <property type="match status" value="1"/>
</dbReference>
<feature type="compositionally biased region" description="Gly residues" evidence="9">
    <location>
        <begin position="334"/>
        <end position="344"/>
    </location>
</feature>
<feature type="signal peptide" evidence="10">
    <location>
        <begin position="1"/>
        <end position="21"/>
    </location>
</feature>
<evidence type="ECO:0000313" key="14">
    <source>
        <dbReference type="Proteomes" id="UP001302321"/>
    </source>
</evidence>
<evidence type="ECO:0000256" key="2">
    <source>
        <dbReference type="ARBA" id="ARBA00022669"/>
    </source>
</evidence>
<dbReference type="Pfam" id="PF01522">
    <property type="entry name" value="Polysacc_deac_1"/>
    <property type="match status" value="1"/>
</dbReference>
<feature type="disulfide bond" evidence="8">
    <location>
        <begin position="63"/>
        <end position="77"/>
    </location>
</feature>
<dbReference type="GO" id="GO:0016810">
    <property type="term" value="F:hydrolase activity, acting on carbon-nitrogen (but not peptide) bonds"/>
    <property type="evidence" value="ECO:0007669"/>
    <property type="project" value="InterPro"/>
</dbReference>
<dbReference type="SMART" id="SM00270">
    <property type="entry name" value="ChtBD1"/>
    <property type="match status" value="2"/>
</dbReference>
<feature type="domain" description="Chitin-binding type-1" evidence="11">
    <location>
        <begin position="48"/>
        <end position="90"/>
    </location>
</feature>
<feature type="disulfide bond" evidence="8">
    <location>
        <begin position="58"/>
        <end position="70"/>
    </location>
</feature>
<dbReference type="InterPro" id="IPR011330">
    <property type="entry name" value="Glyco_hydro/deAcase_b/a-brl"/>
</dbReference>
<dbReference type="GO" id="GO:0008061">
    <property type="term" value="F:chitin binding"/>
    <property type="evidence" value="ECO:0007669"/>
    <property type="project" value="UniProtKB-UniRule"/>
</dbReference>
<evidence type="ECO:0000256" key="3">
    <source>
        <dbReference type="ARBA" id="ARBA00022723"/>
    </source>
</evidence>
<keyword evidence="3" id="KW-0479">Metal-binding</keyword>
<feature type="domain" description="Chitin-binding type-1" evidence="11">
    <location>
        <begin position="353"/>
        <end position="401"/>
    </location>
</feature>
<dbReference type="PROSITE" id="PS50941">
    <property type="entry name" value="CHIT_BIND_I_2"/>
    <property type="match status" value="2"/>
</dbReference>
<dbReference type="InterPro" id="IPR002509">
    <property type="entry name" value="NODB_dom"/>
</dbReference>
<comment type="cofactor">
    <cofactor evidence="1">
        <name>Co(2+)</name>
        <dbReference type="ChEBI" id="CHEBI:48828"/>
    </cofactor>
</comment>